<keyword evidence="3" id="KW-1185">Reference proteome</keyword>
<dbReference type="AlphaFoldDB" id="A0A1R3IM46"/>
<name>A0A1R3IM46_COCAP</name>
<accession>A0A1R3IM46</accession>
<dbReference type="Gramene" id="OMO83658">
    <property type="protein sequence ID" value="OMO83658"/>
    <property type="gene ID" value="CCACVL1_11290"/>
</dbReference>
<evidence type="ECO:0000313" key="2">
    <source>
        <dbReference type="EMBL" id="OMO83658.1"/>
    </source>
</evidence>
<organism evidence="2 3">
    <name type="scientific">Corchorus capsularis</name>
    <name type="common">Jute</name>
    <dbReference type="NCBI Taxonomy" id="210143"/>
    <lineage>
        <taxon>Eukaryota</taxon>
        <taxon>Viridiplantae</taxon>
        <taxon>Streptophyta</taxon>
        <taxon>Embryophyta</taxon>
        <taxon>Tracheophyta</taxon>
        <taxon>Spermatophyta</taxon>
        <taxon>Magnoliopsida</taxon>
        <taxon>eudicotyledons</taxon>
        <taxon>Gunneridae</taxon>
        <taxon>Pentapetalae</taxon>
        <taxon>rosids</taxon>
        <taxon>malvids</taxon>
        <taxon>Malvales</taxon>
        <taxon>Malvaceae</taxon>
        <taxon>Grewioideae</taxon>
        <taxon>Apeibeae</taxon>
        <taxon>Corchorus</taxon>
    </lineage>
</organism>
<dbReference type="GO" id="GO:0046872">
    <property type="term" value="F:metal ion binding"/>
    <property type="evidence" value="ECO:0007669"/>
    <property type="project" value="UniProtKB-KW"/>
</dbReference>
<dbReference type="OMA" id="WHKTMCL"/>
<comment type="caution">
    <text evidence="2">The sequence shown here is derived from an EMBL/GenBank/DDBJ whole genome shotgun (WGS) entry which is preliminary data.</text>
</comment>
<protein>
    <recommendedName>
        <fullName evidence="4">HMA domain-containing protein</fullName>
    </recommendedName>
</protein>
<evidence type="ECO:0000313" key="3">
    <source>
        <dbReference type="Proteomes" id="UP000188268"/>
    </source>
</evidence>
<evidence type="ECO:0008006" key="4">
    <source>
        <dbReference type="Google" id="ProtNLM"/>
    </source>
</evidence>
<keyword evidence="1" id="KW-0479">Metal-binding</keyword>
<dbReference type="PANTHER" id="PTHR45868">
    <property type="entry name" value="HEAVY METAL-ASSOCIATED ISOPRENYLATED PLANT PROTEIN 33-RELATED"/>
    <property type="match status" value="1"/>
</dbReference>
<dbReference type="Proteomes" id="UP000188268">
    <property type="component" value="Unassembled WGS sequence"/>
</dbReference>
<dbReference type="PANTHER" id="PTHR45868:SF22">
    <property type="entry name" value="METAL ION-BINDING PROTEIN"/>
    <property type="match status" value="1"/>
</dbReference>
<dbReference type="OrthoDB" id="951156at2759"/>
<dbReference type="EMBL" id="AWWV01009847">
    <property type="protein sequence ID" value="OMO83658.1"/>
    <property type="molecule type" value="Genomic_DNA"/>
</dbReference>
<proteinExistence type="predicted"/>
<gene>
    <name evidence="2" type="ORF">CCACVL1_11290</name>
</gene>
<sequence length="304" mass="34455">MFSSSSSETYLTCGIKVDPKSTDWCGSITKILKKLKGAKYTIDAEQGMALVSGRANYKKFLKKLKKSKTEVAWVNTGSLNSYGSHGGYYGSDPYQHQQWPVYREDNEIWVTVPDAGSIKEEVLKEARKIDGVESANWHISYSNIFKAMVRDQHACDGFFDDLSYRLKQTATDKGHKDLLNTTCGIKVDPKSTDWFASITKILKKLKGAKYTIDAEQGMALVSGRANYKKFLKKLKKSKSEVAWVNTGRMNSYGGSSHGGYYGSDPYQNQQWPGGYHYSSHYNNVPYAQNPPHFNPYSYWSTRYY</sequence>
<evidence type="ECO:0000256" key="1">
    <source>
        <dbReference type="ARBA" id="ARBA00022723"/>
    </source>
</evidence>
<reference evidence="2 3" key="1">
    <citation type="submission" date="2013-09" db="EMBL/GenBank/DDBJ databases">
        <title>Corchorus capsularis genome sequencing.</title>
        <authorList>
            <person name="Alam M."/>
            <person name="Haque M.S."/>
            <person name="Islam M.S."/>
            <person name="Emdad E.M."/>
            <person name="Islam M.M."/>
            <person name="Ahmed B."/>
            <person name="Halim A."/>
            <person name="Hossen Q.M.M."/>
            <person name="Hossain M.Z."/>
            <person name="Ahmed R."/>
            <person name="Khan M.M."/>
            <person name="Islam R."/>
            <person name="Rashid M.M."/>
            <person name="Khan S.A."/>
            <person name="Rahman M.S."/>
            <person name="Alam M."/>
        </authorList>
    </citation>
    <scope>NUCLEOTIDE SEQUENCE [LARGE SCALE GENOMIC DNA]</scope>
    <source>
        <strain evidence="3">cv. CVL-1</strain>
        <tissue evidence="2">Whole seedling</tissue>
    </source>
</reference>